<dbReference type="Gene3D" id="1.10.1200.10">
    <property type="entry name" value="ACP-like"/>
    <property type="match status" value="1"/>
</dbReference>
<dbReference type="InterPro" id="IPR036736">
    <property type="entry name" value="ACP-like_sf"/>
</dbReference>
<evidence type="ECO:0000313" key="3">
    <source>
        <dbReference type="Proteomes" id="UP000255389"/>
    </source>
</evidence>
<organism evidence="2 3">
    <name type="scientific">Mycolicibacterium fortuitum</name>
    <name type="common">Mycobacterium fortuitum</name>
    <dbReference type="NCBI Taxonomy" id="1766"/>
    <lineage>
        <taxon>Bacteria</taxon>
        <taxon>Bacillati</taxon>
        <taxon>Actinomycetota</taxon>
        <taxon>Actinomycetes</taxon>
        <taxon>Mycobacteriales</taxon>
        <taxon>Mycobacteriaceae</taxon>
        <taxon>Mycolicibacterium</taxon>
    </lineage>
</organism>
<dbReference type="Pfam" id="PF00550">
    <property type="entry name" value="PP-binding"/>
    <property type="match status" value="1"/>
</dbReference>
<reference evidence="2 3" key="1">
    <citation type="submission" date="2018-06" db="EMBL/GenBank/DDBJ databases">
        <authorList>
            <consortium name="Pathogen Informatics"/>
            <person name="Doyle S."/>
        </authorList>
    </citation>
    <scope>NUCLEOTIDE SEQUENCE [LARGE SCALE GENOMIC DNA]</scope>
    <source>
        <strain evidence="2 3">NCTC1542</strain>
    </source>
</reference>
<accession>A0A378URX6</accession>
<dbReference type="Proteomes" id="UP000255389">
    <property type="component" value="Unassembled WGS sequence"/>
</dbReference>
<proteinExistence type="predicted"/>
<protein>
    <submittedName>
        <fullName evidence="2">Meromycolate extension acyl carrier protein AcpM</fullName>
    </submittedName>
</protein>
<dbReference type="EMBL" id="UGQY01000002">
    <property type="protein sequence ID" value="STZ87644.1"/>
    <property type="molecule type" value="Genomic_DNA"/>
</dbReference>
<dbReference type="SUPFAM" id="SSF47336">
    <property type="entry name" value="ACP-like"/>
    <property type="match status" value="1"/>
</dbReference>
<feature type="domain" description="Carrier" evidence="1">
    <location>
        <begin position="1"/>
        <end position="38"/>
    </location>
</feature>
<evidence type="ECO:0000313" key="2">
    <source>
        <dbReference type="EMBL" id="STZ87644.1"/>
    </source>
</evidence>
<gene>
    <name evidence="2" type="primary">acpP</name>
    <name evidence="2" type="ORF">NCTC1542_02414</name>
</gene>
<dbReference type="InterPro" id="IPR009081">
    <property type="entry name" value="PP-bd_ACP"/>
</dbReference>
<name>A0A378URX6_MYCFO</name>
<evidence type="ECO:0000259" key="1">
    <source>
        <dbReference type="PROSITE" id="PS50075"/>
    </source>
</evidence>
<dbReference type="PROSITE" id="PS50075">
    <property type="entry name" value="CARRIER"/>
    <property type="match status" value="1"/>
</dbReference>
<dbReference type="AlphaFoldDB" id="A0A378URX6"/>
<sequence>MVEIAVQTEDKYGVKIPDEDLAGLRTVGDVVSYIQKLEEENPEAAAALREKFGSE</sequence>